<reference evidence="14 15" key="1">
    <citation type="submission" date="2019-09" db="EMBL/GenBank/DDBJ databases">
        <title>Nocardioides panacisoli sp. nov., isolated from the soil of a ginseng field.</title>
        <authorList>
            <person name="Cho C."/>
        </authorList>
    </citation>
    <scope>NUCLEOTIDE SEQUENCE [LARGE SCALE GENOMIC DNA]</scope>
    <source>
        <strain evidence="14 15">BN130099</strain>
    </source>
</reference>
<keyword evidence="4 10" id="KW-0732">Signal</keyword>
<dbReference type="Pfam" id="PF02868">
    <property type="entry name" value="Peptidase_M4_C"/>
    <property type="match status" value="1"/>
</dbReference>
<evidence type="ECO:0000259" key="11">
    <source>
        <dbReference type="Pfam" id="PF01447"/>
    </source>
</evidence>
<dbReference type="Proteomes" id="UP000325003">
    <property type="component" value="Unassembled WGS sequence"/>
</dbReference>
<evidence type="ECO:0000259" key="13">
    <source>
        <dbReference type="Pfam" id="PF07504"/>
    </source>
</evidence>
<dbReference type="Gene3D" id="1.10.390.10">
    <property type="entry name" value="Neutral Protease Domain 2"/>
    <property type="match status" value="1"/>
</dbReference>
<proteinExistence type="inferred from homology"/>
<comment type="similarity">
    <text evidence="1">Belongs to the peptidase M4 family.</text>
</comment>
<dbReference type="GO" id="GO:0004222">
    <property type="term" value="F:metalloendopeptidase activity"/>
    <property type="evidence" value="ECO:0007669"/>
    <property type="project" value="InterPro"/>
</dbReference>
<organism evidence="14 15">
    <name type="scientific">Nocardioides humilatus</name>
    <dbReference type="NCBI Taxonomy" id="2607660"/>
    <lineage>
        <taxon>Bacteria</taxon>
        <taxon>Bacillati</taxon>
        <taxon>Actinomycetota</taxon>
        <taxon>Actinomycetes</taxon>
        <taxon>Propionibacteriales</taxon>
        <taxon>Nocardioidaceae</taxon>
        <taxon>Nocardioides</taxon>
    </lineage>
</organism>
<dbReference type="GO" id="GO:0006508">
    <property type="term" value="P:proteolysis"/>
    <property type="evidence" value="ECO:0007669"/>
    <property type="project" value="UniProtKB-KW"/>
</dbReference>
<feature type="domain" description="Peptidase M4" evidence="11">
    <location>
        <begin position="213"/>
        <end position="363"/>
    </location>
</feature>
<keyword evidence="3" id="KW-0479">Metal-binding</keyword>
<dbReference type="GO" id="GO:0005975">
    <property type="term" value="P:carbohydrate metabolic process"/>
    <property type="evidence" value="ECO:0007669"/>
    <property type="project" value="UniProtKB-ARBA"/>
</dbReference>
<feature type="active site" description="Proton donor" evidence="8">
    <location>
        <position position="443"/>
    </location>
</feature>
<dbReference type="InterPro" id="IPR001570">
    <property type="entry name" value="Peptidase_M4_C_domain"/>
</dbReference>
<dbReference type="Gene3D" id="3.10.170.10">
    <property type="match status" value="1"/>
</dbReference>
<dbReference type="Gene3D" id="3.10.450.490">
    <property type="match status" value="1"/>
</dbReference>
<dbReference type="CDD" id="cd09597">
    <property type="entry name" value="M4_TLP"/>
    <property type="match status" value="1"/>
</dbReference>
<dbReference type="Pfam" id="PF07504">
    <property type="entry name" value="FTP"/>
    <property type="match status" value="1"/>
</dbReference>
<dbReference type="InterPro" id="IPR011096">
    <property type="entry name" value="FTP_domain"/>
</dbReference>
<dbReference type="EMBL" id="VUJV01000003">
    <property type="protein sequence ID" value="KAA1418623.1"/>
    <property type="molecule type" value="Genomic_DNA"/>
</dbReference>
<evidence type="ECO:0000256" key="8">
    <source>
        <dbReference type="PIRSR" id="PIRSR623612-1"/>
    </source>
</evidence>
<feature type="domain" description="FTP" evidence="13">
    <location>
        <begin position="75"/>
        <end position="116"/>
    </location>
</feature>
<dbReference type="Gene3D" id="2.60.120.380">
    <property type="match status" value="1"/>
</dbReference>
<dbReference type="Gene3D" id="2.60.40.10">
    <property type="entry name" value="Immunoglobulins"/>
    <property type="match status" value="1"/>
</dbReference>
<dbReference type="GO" id="GO:0016020">
    <property type="term" value="C:membrane"/>
    <property type="evidence" value="ECO:0007669"/>
    <property type="project" value="InterPro"/>
</dbReference>
<feature type="active site" evidence="8">
    <location>
        <position position="356"/>
    </location>
</feature>
<protein>
    <submittedName>
        <fullName evidence="14">M4 family peptidase</fullName>
    </submittedName>
</protein>
<dbReference type="SUPFAM" id="SSF49313">
    <property type="entry name" value="Cadherin-like"/>
    <property type="match status" value="1"/>
</dbReference>
<feature type="signal peptide" evidence="10">
    <location>
        <begin position="1"/>
        <end position="18"/>
    </location>
</feature>
<accession>A0A5B1LD14</accession>
<feature type="chain" id="PRO_5039701241" evidence="10">
    <location>
        <begin position="19"/>
        <end position="741"/>
    </location>
</feature>
<dbReference type="Pfam" id="PF01447">
    <property type="entry name" value="Peptidase_M4"/>
    <property type="match status" value="1"/>
</dbReference>
<evidence type="ECO:0000256" key="5">
    <source>
        <dbReference type="ARBA" id="ARBA00022801"/>
    </source>
</evidence>
<sequence>MSRPVLGGLVAAVLAASATVGGLQPSADAVADSAPSVFSAKPHRNPAQERAHQLDQARAQADAVRTSLGLSSEQTLVVKDVVRDPSGATHVRYDRTFRGLPVIGGDLVVHFSPAGKRVGATWNADKSISVRSLQPSVSRSTAGKKAATDFRQQEATKSDQSSRLVVFSDGSRQVLAYDVLTEGVRDDKVPSRLHTIIDARSGKVLSSFDEIQTGDGHGIYVGDVTIGTQAHTGGGYEIRDSHGNYATDVHNQGDPNTGQGPAGDIFVDSDNVWGNGSYTDRASAAVDAQYGAEKTYDYYNTVLGRAGIWNNGTGARSRVHFANAMQNAFWDGTQMSYGDGAGNAAPLTELDVAGHEMSHGVTENTAGLVYSGDAGGLNEATSDIFGTAVEFYANNSADVPDYLIGEEIDLRGNGTPLRYMDKPSKDGASRDCWSSTLGNLDPHYSSGPLNHWFYLASEGSGAKTINGVSYNSPTCNSSTVTGVGRAKVEKIWYRALSVYLTSNSNYAAARNAAIKAANDLYASDPTVCQGIAAAFSAISVAAGTATCSGGQTGSPTVTNPGNKTATVGTAISNVTLSATGGTSPYTWTATGLPAGLTVSSGGVISGTPTTAGTSSVTVTAKDAANKTGSATFTWTVNPAGGGGGCSGVLNYSGTLASGASTTLSTFSDSDGGVLKVCLDGPTGADFDVYLQKQGVFGWSTVAQGISSSPDESFTYNNTAGTFRLKVTAYSGSGSFTASVSE</sequence>
<dbReference type="InterPro" id="IPR027268">
    <property type="entry name" value="Peptidase_M4/M1_CTD_sf"/>
</dbReference>
<dbReference type="GO" id="GO:0005509">
    <property type="term" value="F:calcium ion binding"/>
    <property type="evidence" value="ECO:0007669"/>
    <property type="project" value="InterPro"/>
</dbReference>
<feature type="region of interest" description="Disordered" evidence="9">
    <location>
        <begin position="135"/>
        <end position="155"/>
    </location>
</feature>
<dbReference type="InterPro" id="IPR013783">
    <property type="entry name" value="Ig-like_fold"/>
</dbReference>
<keyword evidence="5" id="KW-0378">Hydrolase</keyword>
<dbReference type="PRINTS" id="PR00730">
    <property type="entry name" value="THERMOLYSIN"/>
</dbReference>
<dbReference type="RefSeq" id="WP_149727963.1">
    <property type="nucleotide sequence ID" value="NZ_VUJV01000003.1"/>
</dbReference>
<feature type="domain" description="Peptidase M4 C-terminal" evidence="12">
    <location>
        <begin position="366"/>
        <end position="540"/>
    </location>
</feature>
<dbReference type="Pfam" id="PF05345">
    <property type="entry name" value="He_PIG"/>
    <property type="match status" value="1"/>
</dbReference>
<evidence type="ECO:0000256" key="3">
    <source>
        <dbReference type="ARBA" id="ARBA00022723"/>
    </source>
</evidence>
<dbReference type="PANTHER" id="PTHR33794">
    <property type="entry name" value="BACILLOLYSIN"/>
    <property type="match status" value="1"/>
</dbReference>
<evidence type="ECO:0000256" key="9">
    <source>
        <dbReference type="SAM" id="MobiDB-lite"/>
    </source>
</evidence>
<dbReference type="Gene3D" id="3.10.450.40">
    <property type="match status" value="1"/>
</dbReference>
<name>A0A5B1LD14_9ACTN</name>
<keyword evidence="15" id="KW-1185">Reference proteome</keyword>
<dbReference type="PANTHER" id="PTHR33794:SF1">
    <property type="entry name" value="BACILLOLYSIN"/>
    <property type="match status" value="1"/>
</dbReference>
<evidence type="ECO:0000313" key="15">
    <source>
        <dbReference type="Proteomes" id="UP000325003"/>
    </source>
</evidence>
<evidence type="ECO:0000256" key="1">
    <source>
        <dbReference type="ARBA" id="ARBA00009388"/>
    </source>
</evidence>
<dbReference type="AlphaFoldDB" id="A0A5B1LD14"/>
<evidence type="ECO:0000256" key="6">
    <source>
        <dbReference type="ARBA" id="ARBA00022833"/>
    </source>
</evidence>
<keyword evidence="7" id="KW-0482">Metalloprotease</keyword>
<dbReference type="InterPro" id="IPR013856">
    <property type="entry name" value="Peptidase_M4_domain"/>
</dbReference>
<evidence type="ECO:0000313" key="14">
    <source>
        <dbReference type="EMBL" id="KAA1418623.1"/>
    </source>
</evidence>
<evidence type="ECO:0000256" key="10">
    <source>
        <dbReference type="SAM" id="SignalP"/>
    </source>
</evidence>
<dbReference type="InterPro" id="IPR023612">
    <property type="entry name" value="Peptidase_M4"/>
</dbReference>
<evidence type="ECO:0000259" key="12">
    <source>
        <dbReference type="Pfam" id="PF02868"/>
    </source>
</evidence>
<dbReference type="SUPFAM" id="SSF55486">
    <property type="entry name" value="Metalloproteases ('zincins'), catalytic domain"/>
    <property type="match status" value="1"/>
</dbReference>
<feature type="compositionally biased region" description="Basic and acidic residues" evidence="9">
    <location>
        <begin position="146"/>
        <end position="155"/>
    </location>
</feature>
<keyword evidence="2" id="KW-0645">Protease</keyword>
<evidence type="ECO:0000256" key="7">
    <source>
        <dbReference type="ARBA" id="ARBA00023049"/>
    </source>
</evidence>
<evidence type="ECO:0000256" key="4">
    <source>
        <dbReference type="ARBA" id="ARBA00022729"/>
    </source>
</evidence>
<comment type="caution">
    <text evidence="14">The sequence shown here is derived from an EMBL/GenBank/DDBJ whole genome shotgun (WGS) entry which is preliminary data.</text>
</comment>
<keyword evidence="6" id="KW-0862">Zinc</keyword>
<dbReference type="InterPro" id="IPR050728">
    <property type="entry name" value="Zinc_Metalloprotease_M4"/>
</dbReference>
<dbReference type="InterPro" id="IPR015919">
    <property type="entry name" value="Cadherin-like_sf"/>
</dbReference>
<reference evidence="14 15" key="2">
    <citation type="submission" date="2019-09" db="EMBL/GenBank/DDBJ databases">
        <authorList>
            <person name="Jin C."/>
        </authorList>
    </citation>
    <scope>NUCLEOTIDE SEQUENCE [LARGE SCALE GENOMIC DNA]</scope>
    <source>
        <strain evidence="14 15">BN130099</strain>
    </source>
</reference>
<gene>
    <name evidence="14" type="ORF">F0U44_08980</name>
</gene>
<evidence type="ECO:0000256" key="2">
    <source>
        <dbReference type="ARBA" id="ARBA00022670"/>
    </source>
</evidence>